<comment type="caution">
    <text evidence="3">The sequence shown here is derived from an EMBL/GenBank/DDBJ whole genome shotgun (WGS) entry which is preliminary data.</text>
</comment>
<accession>A0A813NF48</accession>
<evidence type="ECO:0000313" key="5">
    <source>
        <dbReference type="Proteomes" id="UP000663832"/>
    </source>
</evidence>
<keyword evidence="5" id="KW-1185">Reference proteome</keyword>
<evidence type="ECO:0000313" key="4">
    <source>
        <dbReference type="EMBL" id="CAF0770071.1"/>
    </source>
</evidence>
<keyword evidence="2" id="KW-0812">Transmembrane</keyword>
<dbReference type="EMBL" id="CAJNOM010000002">
    <property type="protein sequence ID" value="CAF0738736.1"/>
    <property type="molecule type" value="Genomic_DNA"/>
</dbReference>
<protein>
    <submittedName>
        <fullName evidence="3">Uncharacterized protein</fullName>
    </submittedName>
</protein>
<gene>
    <name evidence="4" type="ORF">BJG266_LOCUS3515</name>
    <name evidence="3" type="ORF">QVE165_LOCUS775</name>
</gene>
<sequence length="186" mass="21828">MVSFNNDLLTILVLICISWAGLTCIVAFIIIIFLLCKKCRHTTSVSPIRTPSISSSVSITNHSPLISRVPTKYPIINGDRNQKLEPQRRPYNTMDSINEHSFSPRNVKNKYPDEEEEDYRYNKGNETIRTIDESRVYDQRHQKRQYQLQKPVGNIRVLDRNTPYPPDVIARDKRMHNNRYTMDDKF</sequence>
<evidence type="ECO:0000313" key="3">
    <source>
        <dbReference type="EMBL" id="CAF0738736.1"/>
    </source>
</evidence>
<evidence type="ECO:0000256" key="1">
    <source>
        <dbReference type="SAM" id="MobiDB-lite"/>
    </source>
</evidence>
<dbReference type="OrthoDB" id="10002933at2759"/>
<feature type="region of interest" description="Disordered" evidence="1">
    <location>
        <begin position="95"/>
        <end position="116"/>
    </location>
</feature>
<feature type="transmembrane region" description="Helical" evidence="2">
    <location>
        <begin position="12"/>
        <end position="36"/>
    </location>
</feature>
<organism evidence="3 5">
    <name type="scientific">Adineta steineri</name>
    <dbReference type="NCBI Taxonomy" id="433720"/>
    <lineage>
        <taxon>Eukaryota</taxon>
        <taxon>Metazoa</taxon>
        <taxon>Spiralia</taxon>
        <taxon>Gnathifera</taxon>
        <taxon>Rotifera</taxon>
        <taxon>Eurotatoria</taxon>
        <taxon>Bdelloidea</taxon>
        <taxon>Adinetida</taxon>
        <taxon>Adinetidae</taxon>
        <taxon>Adineta</taxon>
    </lineage>
</organism>
<dbReference type="AlphaFoldDB" id="A0A813NF48"/>
<dbReference type="Proteomes" id="UP000663877">
    <property type="component" value="Unassembled WGS sequence"/>
</dbReference>
<keyword evidence="2" id="KW-0472">Membrane</keyword>
<evidence type="ECO:0000256" key="2">
    <source>
        <dbReference type="SAM" id="Phobius"/>
    </source>
</evidence>
<keyword evidence="2" id="KW-1133">Transmembrane helix</keyword>
<dbReference type="EMBL" id="CAJNOI010000008">
    <property type="protein sequence ID" value="CAF0770071.1"/>
    <property type="molecule type" value="Genomic_DNA"/>
</dbReference>
<reference evidence="3" key="1">
    <citation type="submission" date="2021-02" db="EMBL/GenBank/DDBJ databases">
        <authorList>
            <person name="Nowell W R."/>
        </authorList>
    </citation>
    <scope>NUCLEOTIDE SEQUENCE</scope>
</reference>
<dbReference type="Proteomes" id="UP000663832">
    <property type="component" value="Unassembled WGS sequence"/>
</dbReference>
<name>A0A813NF48_9BILA</name>
<proteinExistence type="predicted"/>
<feature type="compositionally biased region" description="Polar residues" evidence="1">
    <location>
        <begin position="95"/>
        <end position="106"/>
    </location>
</feature>